<gene>
    <name evidence="2" type="ORF">SORBI_3006G107266</name>
</gene>
<feature type="region of interest" description="Disordered" evidence="1">
    <location>
        <begin position="1"/>
        <end position="26"/>
    </location>
</feature>
<organism evidence="2 3">
    <name type="scientific">Sorghum bicolor</name>
    <name type="common">Sorghum</name>
    <name type="synonym">Sorghum vulgare</name>
    <dbReference type="NCBI Taxonomy" id="4558"/>
    <lineage>
        <taxon>Eukaryota</taxon>
        <taxon>Viridiplantae</taxon>
        <taxon>Streptophyta</taxon>
        <taxon>Embryophyta</taxon>
        <taxon>Tracheophyta</taxon>
        <taxon>Spermatophyta</taxon>
        <taxon>Magnoliopsida</taxon>
        <taxon>Liliopsida</taxon>
        <taxon>Poales</taxon>
        <taxon>Poaceae</taxon>
        <taxon>PACMAD clade</taxon>
        <taxon>Panicoideae</taxon>
        <taxon>Andropogonodae</taxon>
        <taxon>Andropogoneae</taxon>
        <taxon>Sorghinae</taxon>
        <taxon>Sorghum</taxon>
    </lineage>
</organism>
<dbReference type="EMBL" id="CM000765">
    <property type="protein sequence ID" value="OQU81710.1"/>
    <property type="molecule type" value="Genomic_DNA"/>
</dbReference>
<proteinExistence type="predicted"/>
<evidence type="ECO:0000256" key="1">
    <source>
        <dbReference type="SAM" id="MobiDB-lite"/>
    </source>
</evidence>
<accession>A0A1Z5RD82</accession>
<dbReference type="AlphaFoldDB" id="A0A1Z5RD82"/>
<evidence type="ECO:0000313" key="3">
    <source>
        <dbReference type="Proteomes" id="UP000000768"/>
    </source>
</evidence>
<dbReference type="Proteomes" id="UP000000768">
    <property type="component" value="Chromosome 6"/>
</dbReference>
<reference evidence="3" key="2">
    <citation type="journal article" date="2018" name="Plant J.">
        <title>The Sorghum bicolor reference genome: improved assembly, gene annotations, a transcriptome atlas, and signatures of genome organization.</title>
        <authorList>
            <person name="McCormick R.F."/>
            <person name="Truong S.K."/>
            <person name="Sreedasyam A."/>
            <person name="Jenkins J."/>
            <person name="Shu S."/>
            <person name="Sims D."/>
            <person name="Kennedy M."/>
            <person name="Amirebrahimi M."/>
            <person name="Weers B.D."/>
            <person name="McKinley B."/>
            <person name="Mattison A."/>
            <person name="Morishige D.T."/>
            <person name="Grimwood J."/>
            <person name="Schmutz J."/>
            <person name="Mullet J.E."/>
        </authorList>
    </citation>
    <scope>NUCLEOTIDE SEQUENCE [LARGE SCALE GENOMIC DNA]</scope>
    <source>
        <strain evidence="3">cv. BTx623</strain>
    </source>
</reference>
<name>A0A1Z5RD82_SORBI</name>
<dbReference type="Gramene" id="OQU81710">
    <property type="protein sequence ID" value="OQU81710"/>
    <property type="gene ID" value="SORBI_3006G107266"/>
</dbReference>
<reference evidence="2 3" key="1">
    <citation type="journal article" date="2009" name="Nature">
        <title>The Sorghum bicolor genome and the diversification of grasses.</title>
        <authorList>
            <person name="Paterson A.H."/>
            <person name="Bowers J.E."/>
            <person name="Bruggmann R."/>
            <person name="Dubchak I."/>
            <person name="Grimwood J."/>
            <person name="Gundlach H."/>
            <person name="Haberer G."/>
            <person name="Hellsten U."/>
            <person name="Mitros T."/>
            <person name="Poliakov A."/>
            <person name="Schmutz J."/>
            <person name="Spannagl M."/>
            <person name="Tang H."/>
            <person name="Wang X."/>
            <person name="Wicker T."/>
            <person name="Bharti A.K."/>
            <person name="Chapman J."/>
            <person name="Feltus F.A."/>
            <person name="Gowik U."/>
            <person name="Grigoriev I.V."/>
            <person name="Lyons E."/>
            <person name="Maher C.A."/>
            <person name="Martis M."/>
            <person name="Narechania A."/>
            <person name="Otillar R.P."/>
            <person name="Penning B.W."/>
            <person name="Salamov A.A."/>
            <person name="Wang Y."/>
            <person name="Zhang L."/>
            <person name="Carpita N.C."/>
            <person name="Freeling M."/>
            <person name="Gingle A.R."/>
            <person name="Hash C.T."/>
            <person name="Keller B."/>
            <person name="Klein P."/>
            <person name="Kresovich S."/>
            <person name="McCann M.C."/>
            <person name="Ming R."/>
            <person name="Peterson D.G."/>
            <person name="Mehboob-ur-Rahman"/>
            <person name="Ware D."/>
            <person name="Westhoff P."/>
            <person name="Mayer K.F."/>
            <person name="Messing J."/>
            <person name="Rokhsar D.S."/>
        </authorList>
    </citation>
    <scope>NUCLEOTIDE SEQUENCE [LARGE SCALE GENOMIC DNA]</scope>
    <source>
        <strain evidence="3">cv. BTx623</strain>
    </source>
</reference>
<feature type="compositionally biased region" description="Basic and acidic residues" evidence="1">
    <location>
        <begin position="8"/>
        <end position="25"/>
    </location>
</feature>
<sequence length="80" mass="9141">MSALPCVRARDRMGERREDSRRRCSQELQARTGTKYKCTAWMVTTVTKTKWPVESRTAGRKNLGNQKKQQSSDRAAALNP</sequence>
<feature type="compositionally biased region" description="Polar residues" evidence="1">
    <location>
        <begin position="63"/>
        <end position="73"/>
    </location>
</feature>
<dbReference type="InParanoid" id="A0A1Z5RD82"/>
<keyword evidence="3" id="KW-1185">Reference proteome</keyword>
<evidence type="ECO:0000313" key="2">
    <source>
        <dbReference type="EMBL" id="OQU81710.1"/>
    </source>
</evidence>
<feature type="region of interest" description="Disordered" evidence="1">
    <location>
        <begin position="52"/>
        <end position="80"/>
    </location>
</feature>
<protein>
    <submittedName>
        <fullName evidence="2">Uncharacterized protein</fullName>
    </submittedName>
</protein>